<feature type="compositionally biased region" description="Polar residues" evidence="1">
    <location>
        <begin position="171"/>
        <end position="186"/>
    </location>
</feature>
<feature type="compositionally biased region" description="Polar residues" evidence="1">
    <location>
        <begin position="136"/>
        <end position="163"/>
    </location>
</feature>
<organism evidence="2 3">
    <name type="scientific">Mytilus coruscus</name>
    <name type="common">Sea mussel</name>
    <dbReference type="NCBI Taxonomy" id="42192"/>
    <lineage>
        <taxon>Eukaryota</taxon>
        <taxon>Metazoa</taxon>
        <taxon>Spiralia</taxon>
        <taxon>Lophotrochozoa</taxon>
        <taxon>Mollusca</taxon>
        <taxon>Bivalvia</taxon>
        <taxon>Autobranchia</taxon>
        <taxon>Pteriomorphia</taxon>
        <taxon>Mytilida</taxon>
        <taxon>Mytiloidea</taxon>
        <taxon>Mytilidae</taxon>
        <taxon>Mytilinae</taxon>
        <taxon>Mytilus</taxon>
    </lineage>
</organism>
<evidence type="ECO:0000313" key="3">
    <source>
        <dbReference type="Proteomes" id="UP000507470"/>
    </source>
</evidence>
<keyword evidence="3" id="KW-1185">Reference proteome</keyword>
<sequence>MCKVQPNVVIYIYFPDSKTHYKSISQIDLRRIVLVGSLTFLTKHTEISHYFFNRKTEIGRKMSGKGQGQASNDNKSAQCNPTSTKYEGHQSGYTGTGTKSDLGNHSNQLNPNNQEYKGRKMSGKGEGQVEKGVGQASNDNKSDQCNPTSTKYEGHQSGYTGTGTKPDLDNHSNQLNPNNQEYKGKK</sequence>
<gene>
    <name evidence="2" type="ORF">MCOR_36355</name>
</gene>
<reference evidence="2 3" key="1">
    <citation type="submission" date="2020-06" db="EMBL/GenBank/DDBJ databases">
        <authorList>
            <person name="Li R."/>
            <person name="Bekaert M."/>
        </authorList>
    </citation>
    <scope>NUCLEOTIDE SEQUENCE [LARGE SCALE GENOMIC DNA]</scope>
    <source>
        <strain evidence="3">wild</strain>
    </source>
</reference>
<dbReference type="EMBL" id="CACVKT020006490">
    <property type="protein sequence ID" value="CAC5402415.1"/>
    <property type="molecule type" value="Genomic_DNA"/>
</dbReference>
<protein>
    <submittedName>
        <fullName evidence="2">Uncharacterized protein</fullName>
    </submittedName>
</protein>
<dbReference type="AlphaFoldDB" id="A0A6J8D2V8"/>
<accession>A0A6J8D2V8</accession>
<dbReference type="Proteomes" id="UP000507470">
    <property type="component" value="Unassembled WGS sequence"/>
</dbReference>
<proteinExistence type="predicted"/>
<feature type="region of interest" description="Disordered" evidence="1">
    <location>
        <begin position="61"/>
        <end position="186"/>
    </location>
</feature>
<dbReference type="OrthoDB" id="6282161at2759"/>
<evidence type="ECO:0000313" key="2">
    <source>
        <dbReference type="EMBL" id="CAC5402415.1"/>
    </source>
</evidence>
<name>A0A6J8D2V8_MYTCO</name>
<evidence type="ECO:0000256" key="1">
    <source>
        <dbReference type="SAM" id="MobiDB-lite"/>
    </source>
</evidence>
<feature type="compositionally biased region" description="Polar residues" evidence="1">
    <location>
        <begin position="68"/>
        <end position="115"/>
    </location>
</feature>